<dbReference type="Proteomes" id="UP001171111">
    <property type="component" value="Unassembled WGS sequence"/>
</dbReference>
<organism evidence="3 4">
    <name type="scientific">Campylobacter magnus</name>
    <dbReference type="NCBI Taxonomy" id="3026462"/>
    <lineage>
        <taxon>Bacteria</taxon>
        <taxon>Pseudomonadati</taxon>
        <taxon>Campylobacterota</taxon>
        <taxon>Epsilonproteobacteria</taxon>
        <taxon>Campylobacterales</taxon>
        <taxon>Campylobacteraceae</taxon>
        <taxon>Campylobacter</taxon>
    </lineage>
</organism>
<evidence type="ECO:0000313" key="4">
    <source>
        <dbReference type="Proteomes" id="UP001171111"/>
    </source>
</evidence>
<proteinExistence type="predicted"/>
<dbReference type="PANTHER" id="PTHR36571:SF1">
    <property type="entry name" value="PROTEIN YGIW"/>
    <property type="match status" value="1"/>
</dbReference>
<dbReference type="EMBL" id="JAULJQ010000001">
    <property type="protein sequence ID" value="MDO2408491.1"/>
    <property type="molecule type" value="Genomic_DNA"/>
</dbReference>
<dbReference type="InterPro" id="IPR005220">
    <property type="entry name" value="CarO-like"/>
</dbReference>
<evidence type="ECO:0000256" key="1">
    <source>
        <dbReference type="ARBA" id="ARBA00022729"/>
    </source>
</evidence>
<evidence type="ECO:0000313" key="3">
    <source>
        <dbReference type="EMBL" id="MDO2408491.1"/>
    </source>
</evidence>
<feature type="chain" id="PRO_5047492868" evidence="2">
    <location>
        <begin position="23"/>
        <end position="130"/>
    </location>
</feature>
<reference evidence="3 4" key="1">
    <citation type="submission" date="2023-06" db="EMBL/GenBank/DDBJ databases">
        <title>Campylobacter magnum sp. nov., isolated from cecal contents of domestic pigs (Sus scrofa domesticus).</title>
        <authorList>
            <person name="Papic B."/>
            <person name="Gruntar I."/>
        </authorList>
    </citation>
    <scope>NUCLEOTIDE SEQUENCE [LARGE SCALE GENOMIC DNA]</scope>
    <source>
        <strain evidence="4">34484-21</strain>
    </source>
</reference>
<comment type="caution">
    <text evidence="3">The sequence shown here is derived from an EMBL/GenBank/DDBJ whole genome shotgun (WGS) entry which is preliminary data.</text>
</comment>
<dbReference type="NCBIfam" id="NF033674">
    <property type="entry name" value="stress_OB_fold"/>
    <property type="match status" value="1"/>
</dbReference>
<dbReference type="Pfam" id="PF04076">
    <property type="entry name" value="BOF"/>
    <property type="match status" value="1"/>
</dbReference>
<gene>
    <name evidence="3" type="ORF">Q2362_00070</name>
</gene>
<keyword evidence="1 2" id="KW-0732">Signal</keyword>
<evidence type="ECO:0000256" key="2">
    <source>
        <dbReference type="SAM" id="SignalP"/>
    </source>
</evidence>
<protein>
    <submittedName>
        <fullName evidence="3">NirD/YgiW/YdeI family stress tolerance protein</fullName>
    </submittedName>
</protein>
<sequence length="130" mass="14179">MKKVLLSSVLVLSLFGAGFQDAKTPANQGNYGGNYGGFTGPQAQGANTVAGALKARDDTMVTLKGNIIRQVAHEKYEFKDSTGVMIVEIDDDKWYGLSVGPNDVVEIYGEVDSEIYRKNEIDVKFIKKVN</sequence>
<dbReference type="SUPFAM" id="SSF101756">
    <property type="entry name" value="Hypothetical protein YgiW"/>
    <property type="match status" value="1"/>
</dbReference>
<accession>A0ABT8T8E0</accession>
<dbReference type="RefSeq" id="WP_302243192.1">
    <property type="nucleotide sequence ID" value="NZ_JAULJQ010000001.1"/>
</dbReference>
<dbReference type="InterPro" id="IPR036700">
    <property type="entry name" value="BOBF_sf"/>
</dbReference>
<feature type="signal peptide" evidence="2">
    <location>
        <begin position="1"/>
        <end position="22"/>
    </location>
</feature>
<dbReference type="PANTHER" id="PTHR36571">
    <property type="entry name" value="PROTEIN YGIW"/>
    <property type="match status" value="1"/>
</dbReference>
<dbReference type="Gene3D" id="2.40.50.200">
    <property type="entry name" value="Bacterial OB-fold"/>
    <property type="match status" value="1"/>
</dbReference>
<name>A0ABT8T8E0_9BACT</name>
<keyword evidence="4" id="KW-1185">Reference proteome</keyword>